<feature type="compositionally biased region" description="Basic and acidic residues" evidence="1">
    <location>
        <begin position="1016"/>
        <end position="1030"/>
    </location>
</feature>
<feature type="domain" description="C2H2-type" evidence="2">
    <location>
        <begin position="787"/>
        <end position="813"/>
    </location>
</feature>
<evidence type="ECO:0000313" key="3">
    <source>
        <dbReference type="EMBL" id="KAG9229319.1"/>
    </source>
</evidence>
<dbReference type="Proteomes" id="UP000824998">
    <property type="component" value="Unassembled WGS sequence"/>
</dbReference>
<accession>A0A9P8C0K7</accession>
<feature type="compositionally biased region" description="Polar residues" evidence="1">
    <location>
        <begin position="1046"/>
        <end position="1063"/>
    </location>
</feature>
<comment type="caution">
    <text evidence="3">The sequence shown here is derived from an EMBL/GenBank/DDBJ whole genome shotgun (WGS) entry which is preliminary data.</text>
</comment>
<protein>
    <recommendedName>
        <fullName evidence="2">C2H2-type domain-containing protein</fullName>
    </recommendedName>
</protein>
<dbReference type="EMBL" id="MU251786">
    <property type="protein sequence ID" value="KAG9229319.1"/>
    <property type="molecule type" value="Genomic_DNA"/>
</dbReference>
<feature type="compositionally biased region" description="Polar residues" evidence="1">
    <location>
        <begin position="889"/>
        <end position="898"/>
    </location>
</feature>
<dbReference type="SMART" id="SM00355">
    <property type="entry name" value="ZnF_C2H2"/>
    <property type="match status" value="4"/>
</dbReference>
<dbReference type="AlphaFoldDB" id="A0A9P8C0K7"/>
<sequence>MTAMSRKRSADGDIETPEAKKTFFGIQIPYLSNIFSPSTTRDRELEEEIRKELLPKPRLNLSPQERRQYIANKIDKDVEITRGKEEEKKLLDPQRKLKWNPNIKPTDKEWIKARNFFHREAARNSIMDILDKYFEEAHALMLGPANSDGTIRTIQQQATKEYKASLAPGARFHGCGDNLATKLTMLHFGLPIEPASLNNVLAAGEDYTADDPKDEEIFPPSSRKVYYSEKPLSFLDGYNERSYGYPILRRPKSKFGVPSNSISSARPFTTSESAPEPSQPRFGSEDNYQPIFPDERRVSVGLRGGDDSPSTSSSSSSAEEIIASAPRGSPRKAPVPPLKKINAKRRASEVVSPILEATLFPGATPKKPRISFGLIEPNTLPSSPRPKPVRLNKERYLKNPAVAAKVDKFKPWMTEQNRLDRLQRESYSSAYNAVVPGQDPEPHTFGYSRELMLSGGNGTPAIYSQRLTPTDISQLLEENQKLRNQVLDRTDFCHFCDKTFDGFNHEDTIAHYKAHADQFVDAGRCPICDGENWMIMSQIQKVTHLEAHRKRSESKRMKTFWDAFDCPLCDINLSTFSGPEDVLLHMAEHTPGVLHYCDKCSVDLLAFESAELQRHKKICLDAPDRRGDELIFCDVCGKNRTNEDEEGLTEHRKHCHAGKGEFCKICGLNFKDLLLDDAWVHKERCRPPRGFAKKYCRRCGLNVHEMDEDEKEEHTEECSVVPPQYADGGEDRIEELKMLIEAHAEKIAKCNSQVAQKRADAAKIMEENDRKSKLQTNQAIIEARELGPCPIVGCTQSLFKMSACDVLKHVLEHIPSNKGGLHSRSPDRHYSVSSSGDGPSLPGPGPWPQGLPKTTYNPLASTSLSSDAIYKLEKLPGGEDSGGNDENIKSASMPLSKSISDRQYDGIEGADLYDTDPGDSNFQDAEEDKSDEDMSEDEAEEEKPLSSVKLLTDGRKQKTPRRLKKSSDPTFKAVPLLPDIPIPEHEVVPDSLTSPEKIKTPTPKSKNKKKTLAKTKVPETHSREPIKPVVEKANATQKKKKGDVATATSTRPTRINRAQTATPAVTRGGGRGRGRVTSATPTLMAPNGRGEMMASFGSDSSVLLEAKVEGTS</sequence>
<keyword evidence="4" id="KW-1185">Reference proteome</keyword>
<reference evidence="3" key="1">
    <citation type="journal article" date="2021" name="IMA Fungus">
        <title>Genomic characterization of three marine fungi, including Emericellopsis atlantica sp. nov. with signatures of a generalist lifestyle and marine biomass degradation.</title>
        <authorList>
            <person name="Hagestad O.C."/>
            <person name="Hou L."/>
            <person name="Andersen J.H."/>
            <person name="Hansen E.H."/>
            <person name="Altermark B."/>
            <person name="Li C."/>
            <person name="Kuhnert E."/>
            <person name="Cox R.J."/>
            <person name="Crous P.W."/>
            <person name="Spatafora J.W."/>
            <person name="Lail K."/>
            <person name="Amirebrahimi M."/>
            <person name="Lipzen A."/>
            <person name="Pangilinan J."/>
            <person name="Andreopoulos W."/>
            <person name="Hayes R.D."/>
            <person name="Ng V."/>
            <person name="Grigoriev I.V."/>
            <person name="Jackson S.A."/>
            <person name="Sutton T.D.S."/>
            <person name="Dobson A.D.W."/>
            <person name="Rama T."/>
        </authorList>
    </citation>
    <scope>NUCLEOTIDE SEQUENCE</scope>
    <source>
        <strain evidence="3">TRa018bII</strain>
    </source>
</reference>
<organism evidence="3 4">
    <name type="scientific">Amylocarpus encephaloides</name>
    <dbReference type="NCBI Taxonomy" id="45428"/>
    <lineage>
        <taxon>Eukaryota</taxon>
        <taxon>Fungi</taxon>
        <taxon>Dikarya</taxon>
        <taxon>Ascomycota</taxon>
        <taxon>Pezizomycotina</taxon>
        <taxon>Leotiomycetes</taxon>
        <taxon>Helotiales</taxon>
        <taxon>Helotiales incertae sedis</taxon>
        <taxon>Amylocarpus</taxon>
    </lineage>
</organism>
<evidence type="ECO:0000313" key="4">
    <source>
        <dbReference type="Proteomes" id="UP000824998"/>
    </source>
</evidence>
<feature type="region of interest" description="Disordered" evidence="1">
    <location>
        <begin position="256"/>
        <end position="340"/>
    </location>
</feature>
<feature type="domain" description="C2H2-type" evidence="2">
    <location>
        <begin position="564"/>
        <end position="589"/>
    </location>
</feature>
<feature type="domain" description="C2H2-type" evidence="2">
    <location>
        <begin position="631"/>
        <end position="656"/>
    </location>
</feature>
<feature type="region of interest" description="Disordered" evidence="1">
    <location>
        <begin position="816"/>
        <end position="859"/>
    </location>
</feature>
<feature type="region of interest" description="Disordered" evidence="1">
    <location>
        <begin position="874"/>
        <end position="1096"/>
    </location>
</feature>
<dbReference type="InterPro" id="IPR013087">
    <property type="entry name" value="Znf_C2H2_type"/>
</dbReference>
<feature type="compositionally biased region" description="Low complexity" evidence="1">
    <location>
        <begin position="831"/>
        <end position="840"/>
    </location>
</feature>
<feature type="compositionally biased region" description="Polar residues" evidence="1">
    <location>
        <begin position="258"/>
        <end position="273"/>
    </location>
</feature>
<dbReference type="OrthoDB" id="4850289at2759"/>
<gene>
    <name evidence="3" type="ORF">BJ875DRAFT_500036</name>
</gene>
<feature type="domain" description="C2H2-type" evidence="2">
    <location>
        <begin position="523"/>
        <end position="548"/>
    </location>
</feature>
<evidence type="ECO:0000256" key="1">
    <source>
        <dbReference type="SAM" id="MobiDB-lite"/>
    </source>
</evidence>
<evidence type="ECO:0000259" key="2">
    <source>
        <dbReference type="SMART" id="SM00355"/>
    </source>
</evidence>
<name>A0A9P8C0K7_9HELO</name>
<feature type="compositionally biased region" description="Acidic residues" evidence="1">
    <location>
        <begin position="924"/>
        <end position="941"/>
    </location>
</feature>
<proteinExistence type="predicted"/>
<feature type="compositionally biased region" description="Low complexity" evidence="1">
    <location>
        <begin position="308"/>
        <end position="326"/>
    </location>
</feature>